<dbReference type="PANTHER" id="PTHR11953:SF0">
    <property type="entry name" value="EXOSOME COMPLEX COMPONENT RRP41"/>
    <property type="match status" value="1"/>
</dbReference>
<dbReference type="Proteomes" id="UP000324585">
    <property type="component" value="Unassembled WGS sequence"/>
</dbReference>
<dbReference type="InterPro" id="IPR036345">
    <property type="entry name" value="ExoRNase_PH_dom2_sf"/>
</dbReference>
<protein>
    <submittedName>
        <fullName evidence="4">Exosome complex component Rrp41</fullName>
    </submittedName>
</protein>
<dbReference type="GO" id="GO:0034475">
    <property type="term" value="P:U4 snRNA 3'-end processing"/>
    <property type="evidence" value="ECO:0007669"/>
    <property type="project" value="TreeGrafter"/>
</dbReference>
<reference evidence="5" key="1">
    <citation type="journal article" date="2019" name="Nat. Commun.">
        <title>Expansion of phycobilisome linker gene families in mesophilic red algae.</title>
        <authorList>
            <person name="Lee J."/>
            <person name="Kim D."/>
            <person name="Bhattacharya D."/>
            <person name="Yoon H.S."/>
        </authorList>
    </citation>
    <scope>NUCLEOTIDE SEQUENCE [LARGE SCALE GENOMIC DNA]</scope>
    <source>
        <strain evidence="5">CCMP 1328</strain>
    </source>
</reference>
<keyword evidence="5" id="KW-1185">Reference proteome</keyword>
<organism evidence="4 5">
    <name type="scientific">Porphyridium purpureum</name>
    <name type="common">Red alga</name>
    <name type="synonym">Porphyridium cruentum</name>
    <dbReference type="NCBI Taxonomy" id="35688"/>
    <lineage>
        <taxon>Eukaryota</taxon>
        <taxon>Rhodophyta</taxon>
        <taxon>Bangiophyceae</taxon>
        <taxon>Porphyridiales</taxon>
        <taxon>Porphyridiaceae</taxon>
        <taxon>Porphyridium</taxon>
    </lineage>
</organism>
<evidence type="ECO:0000256" key="1">
    <source>
        <dbReference type="ARBA" id="ARBA00006678"/>
    </source>
</evidence>
<dbReference type="InterPro" id="IPR027408">
    <property type="entry name" value="PNPase/RNase_PH_dom_sf"/>
</dbReference>
<dbReference type="InterPro" id="IPR001247">
    <property type="entry name" value="ExoRNase_PH_dom1"/>
</dbReference>
<sequence>MMTSTKVPLEFGLGASLPESSGPRPSRRTFARERSRGRDERATRDVRIEFGSVSKADGSAKVTLGGNTGTQVVASVFGPVYCTTRLQVPLQAAVQVHVRIAETQKQGSSDASSRAAVLEKIIKESCLGLIMTHLMPRALVSISVHVLNQNGSVVCAAINAVACALMHARIAMRSPWSAGVVAVVVLPGESSSLVLMDPDAVEEGVAAFVLTAVHGDYAEETGFTALHVDGRVRTQAEFTGANQAALEASMAYREFIREALCAQVVRGRLATSAAVSSLQMEAS</sequence>
<feature type="domain" description="Exoribonuclease phosphorolytic" evidence="3">
    <location>
        <begin position="44"/>
        <end position="170"/>
    </location>
</feature>
<dbReference type="GO" id="GO:0071051">
    <property type="term" value="P:poly(A)-dependent snoRNA 3'-end processing"/>
    <property type="evidence" value="ECO:0007669"/>
    <property type="project" value="TreeGrafter"/>
</dbReference>
<evidence type="ECO:0000256" key="2">
    <source>
        <dbReference type="SAM" id="MobiDB-lite"/>
    </source>
</evidence>
<dbReference type="PANTHER" id="PTHR11953">
    <property type="entry name" value="EXOSOME COMPLEX COMPONENT"/>
    <property type="match status" value="1"/>
</dbReference>
<feature type="compositionally biased region" description="Basic and acidic residues" evidence="2">
    <location>
        <begin position="30"/>
        <end position="43"/>
    </location>
</feature>
<dbReference type="GO" id="GO:0000176">
    <property type="term" value="C:nuclear exosome (RNase complex)"/>
    <property type="evidence" value="ECO:0007669"/>
    <property type="project" value="TreeGrafter"/>
</dbReference>
<dbReference type="SUPFAM" id="SSF55666">
    <property type="entry name" value="Ribonuclease PH domain 2-like"/>
    <property type="match status" value="1"/>
</dbReference>
<proteinExistence type="inferred from homology"/>
<evidence type="ECO:0000313" key="5">
    <source>
        <dbReference type="Proteomes" id="UP000324585"/>
    </source>
</evidence>
<name>A0A5J4YYY9_PORPP</name>
<dbReference type="OMA" id="KWTQEGS"/>
<dbReference type="EMBL" id="VRMN01000002">
    <property type="protein sequence ID" value="KAA8496526.1"/>
    <property type="molecule type" value="Genomic_DNA"/>
</dbReference>
<dbReference type="InterPro" id="IPR020568">
    <property type="entry name" value="Ribosomal_Su5_D2-typ_SF"/>
</dbReference>
<dbReference type="GO" id="GO:0000177">
    <property type="term" value="C:cytoplasmic exosome (RNase complex)"/>
    <property type="evidence" value="ECO:0007669"/>
    <property type="project" value="TreeGrafter"/>
</dbReference>
<dbReference type="Pfam" id="PF01138">
    <property type="entry name" value="RNase_PH"/>
    <property type="match status" value="1"/>
</dbReference>
<accession>A0A5J4YYY9</accession>
<dbReference type="GO" id="GO:0005730">
    <property type="term" value="C:nucleolus"/>
    <property type="evidence" value="ECO:0007669"/>
    <property type="project" value="TreeGrafter"/>
</dbReference>
<dbReference type="InterPro" id="IPR050080">
    <property type="entry name" value="RNase_PH"/>
</dbReference>
<gene>
    <name evidence="4" type="ORF">FVE85_0255</name>
</gene>
<evidence type="ECO:0000259" key="3">
    <source>
        <dbReference type="Pfam" id="PF01138"/>
    </source>
</evidence>
<dbReference type="AlphaFoldDB" id="A0A5J4YYY9"/>
<comment type="similarity">
    <text evidence="1">Belongs to the RNase PH family.</text>
</comment>
<dbReference type="SUPFAM" id="SSF54211">
    <property type="entry name" value="Ribosomal protein S5 domain 2-like"/>
    <property type="match status" value="1"/>
</dbReference>
<dbReference type="OrthoDB" id="27298at2759"/>
<feature type="region of interest" description="Disordered" evidence="2">
    <location>
        <begin position="1"/>
        <end position="43"/>
    </location>
</feature>
<dbReference type="GO" id="GO:0071028">
    <property type="term" value="P:nuclear mRNA surveillance"/>
    <property type="evidence" value="ECO:0007669"/>
    <property type="project" value="TreeGrafter"/>
</dbReference>
<evidence type="ECO:0000313" key="4">
    <source>
        <dbReference type="EMBL" id="KAA8496526.1"/>
    </source>
</evidence>
<dbReference type="Gene3D" id="3.30.230.70">
    <property type="entry name" value="GHMP Kinase, N-terminal domain"/>
    <property type="match status" value="1"/>
</dbReference>
<dbReference type="GO" id="GO:0016075">
    <property type="term" value="P:rRNA catabolic process"/>
    <property type="evidence" value="ECO:0007669"/>
    <property type="project" value="TreeGrafter"/>
</dbReference>
<comment type="caution">
    <text evidence="4">The sequence shown here is derived from an EMBL/GenBank/DDBJ whole genome shotgun (WGS) entry which is preliminary data.</text>
</comment>
<dbReference type="GO" id="GO:0003723">
    <property type="term" value="F:RNA binding"/>
    <property type="evidence" value="ECO:0007669"/>
    <property type="project" value="TreeGrafter"/>
</dbReference>